<feature type="signal peptide" evidence="1">
    <location>
        <begin position="1"/>
        <end position="30"/>
    </location>
</feature>
<comment type="caution">
    <text evidence="2">The sequence shown here is derived from an EMBL/GenBank/DDBJ whole genome shotgun (WGS) entry which is preliminary data.</text>
</comment>
<dbReference type="RefSeq" id="WP_150450755.1">
    <property type="nucleotide sequence ID" value="NZ_VYSA01000008.1"/>
</dbReference>
<keyword evidence="1" id="KW-0732">Signal</keyword>
<evidence type="ECO:0008006" key="4">
    <source>
        <dbReference type="Google" id="ProtNLM"/>
    </source>
</evidence>
<keyword evidence="3" id="KW-1185">Reference proteome</keyword>
<organism evidence="2 3">
    <name type="scientific">Microbacterium rhizomatis</name>
    <dbReference type="NCBI Taxonomy" id="1631477"/>
    <lineage>
        <taxon>Bacteria</taxon>
        <taxon>Bacillati</taxon>
        <taxon>Actinomycetota</taxon>
        <taxon>Actinomycetes</taxon>
        <taxon>Micrococcales</taxon>
        <taxon>Microbacteriaceae</taxon>
        <taxon>Microbacterium</taxon>
    </lineage>
</organism>
<sequence length="116" mass="12416">MKIKKSRKIAVGLAAVAIVGSIGAAVPASAYNYQHTFPGFSCGGALRPAIYMAAPGWMRLYQEWSGGSNAQSWNNGLIAATHAKITPIGVQYQNYGLGEYDITPRSDTGYDCRAWA</sequence>
<gene>
    <name evidence="2" type="ORF">F6B43_19420</name>
</gene>
<accession>A0A5J5IZ23</accession>
<name>A0A5J5IZ23_9MICO</name>
<dbReference type="Proteomes" id="UP000325827">
    <property type="component" value="Unassembled WGS sequence"/>
</dbReference>
<proteinExistence type="predicted"/>
<evidence type="ECO:0000313" key="3">
    <source>
        <dbReference type="Proteomes" id="UP000325827"/>
    </source>
</evidence>
<reference evidence="3" key="1">
    <citation type="submission" date="2019-09" db="EMBL/GenBank/DDBJ databases">
        <title>Mumia zhuanghuii sp. nov. isolated from the intestinal contents of plateau pika (Ochotona curzoniae) in the Qinghai-Tibet plateau of China.</title>
        <authorList>
            <person name="Tian Z."/>
        </authorList>
    </citation>
    <scope>NUCLEOTIDE SEQUENCE [LARGE SCALE GENOMIC DNA]</scope>
    <source>
        <strain evidence="3">JCM 30598</strain>
    </source>
</reference>
<evidence type="ECO:0000256" key="1">
    <source>
        <dbReference type="SAM" id="SignalP"/>
    </source>
</evidence>
<dbReference type="EMBL" id="VYSA01000008">
    <property type="protein sequence ID" value="KAA9104538.1"/>
    <property type="molecule type" value="Genomic_DNA"/>
</dbReference>
<evidence type="ECO:0000313" key="2">
    <source>
        <dbReference type="EMBL" id="KAA9104538.1"/>
    </source>
</evidence>
<dbReference type="AlphaFoldDB" id="A0A5J5IZ23"/>
<protein>
    <recommendedName>
        <fullName evidence="4">Lactococcin 972 family bacteriocin</fullName>
    </recommendedName>
</protein>
<feature type="chain" id="PRO_5023884168" description="Lactococcin 972 family bacteriocin" evidence="1">
    <location>
        <begin position="31"/>
        <end position="116"/>
    </location>
</feature>